<gene>
    <name evidence="2" type="ORF">PSTG_10053</name>
</gene>
<evidence type="ECO:0000313" key="3">
    <source>
        <dbReference type="Proteomes" id="UP000054564"/>
    </source>
</evidence>
<sequence length="492" mass="56046">MSSRARKTFLFALSSCQVRPCFPTGQATHVLDKPAEVVSTWSVGHDLTDGLQQTGTEDIFNWLNMDALDHLIEWHDTEPSQVPSHQAHHSRQERELLSPLLPPFGEFGLEGPVHFSGVPGIVPHEGHDVHQPSPMHSHHSPHKQDQALISGNLFNLQPGKSRKLEENIQSKHQATESSLQPTQMSHTGPSHYQCLPNGPFNLLNSDQGLASSAQLEQHMNPIQDKTLDRKREDVEWQFKLVKSLMYVPMRHLENPLLTRYLNRLQQRYELLPHALTKSFKGGRIGFGKLPVQVVKELGLVRPTDQKNNEPIRKERFLCHMRNLINWITFISKLPKRKPGTGTVECTVPTEVMDWLIEEIFEPNGSLPVLGVAGELTYYMDETAFGDLQKLLINFFSEGFSKENCISLCLSILKFFPNTGHHDLDFIYNMPKPEPGSQSLTKDQFMMKAIHSFQWQKRILFNIRPNTKVPGLEGKRKAQNPINVNKKIKIQKS</sequence>
<name>A0A0L0VBR7_9BASI</name>
<keyword evidence="3" id="KW-1185">Reference proteome</keyword>
<feature type="compositionally biased region" description="Polar residues" evidence="1">
    <location>
        <begin position="170"/>
        <end position="189"/>
    </location>
</feature>
<comment type="caution">
    <text evidence="2">The sequence shown here is derived from an EMBL/GenBank/DDBJ whole genome shotgun (WGS) entry which is preliminary data.</text>
</comment>
<organism evidence="2 3">
    <name type="scientific">Puccinia striiformis f. sp. tritici PST-78</name>
    <dbReference type="NCBI Taxonomy" id="1165861"/>
    <lineage>
        <taxon>Eukaryota</taxon>
        <taxon>Fungi</taxon>
        <taxon>Dikarya</taxon>
        <taxon>Basidiomycota</taxon>
        <taxon>Pucciniomycotina</taxon>
        <taxon>Pucciniomycetes</taxon>
        <taxon>Pucciniales</taxon>
        <taxon>Pucciniaceae</taxon>
        <taxon>Puccinia</taxon>
    </lineage>
</organism>
<reference evidence="3" key="1">
    <citation type="submission" date="2014-03" db="EMBL/GenBank/DDBJ databases">
        <title>The Genome Sequence of Puccinia striiformis f. sp. tritici PST-78.</title>
        <authorList>
            <consortium name="The Broad Institute Genome Sequencing Platform"/>
            <person name="Cuomo C."/>
            <person name="Hulbert S."/>
            <person name="Chen X."/>
            <person name="Walker B."/>
            <person name="Young S.K."/>
            <person name="Zeng Q."/>
            <person name="Gargeya S."/>
            <person name="Fitzgerald M."/>
            <person name="Haas B."/>
            <person name="Abouelleil A."/>
            <person name="Alvarado L."/>
            <person name="Arachchi H.M."/>
            <person name="Berlin A.M."/>
            <person name="Chapman S.B."/>
            <person name="Goldberg J."/>
            <person name="Griggs A."/>
            <person name="Gujja S."/>
            <person name="Hansen M."/>
            <person name="Howarth C."/>
            <person name="Imamovic A."/>
            <person name="Larimer J."/>
            <person name="McCowan C."/>
            <person name="Montmayeur A."/>
            <person name="Murphy C."/>
            <person name="Neiman D."/>
            <person name="Pearson M."/>
            <person name="Priest M."/>
            <person name="Roberts A."/>
            <person name="Saif S."/>
            <person name="Shea T."/>
            <person name="Sisk P."/>
            <person name="Sykes S."/>
            <person name="Wortman J."/>
            <person name="Nusbaum C."/>
            <person name="Birren B."/>
        </authorList>
    </citation>
    <scope>NUCLEOTIDE SEQUENCE [LARGE SCALE GENOMIC DNA]</scope>
    <source>
        <strain evidence="3">race PST-78</strain>
    </source>
</reference>
<evidence type="ECO:0000256" key="1">
    <source>
        <dbReference type="SAM" id="MobiDB-lite"/>
    </source>
</evidence>
<feature type="region of interest" description="Disordered" evidence="1">
    <location>
        <begin position="164"/>
        <end position="189"/>
    </location>
</feature>
<dbReference type="OrthoDB" id="2508220at2759"/>
<protein>
    <submittedName>
        <fullName evidence="2">Uncharacterized protein</fullName>
    </submittedName>
</protein>
<accession>A0A0L0VBR7</accession>
<proteinExistence type="predicted"/>
<dbReference type="AlphaFoldDB" id="A0A0L0VBR7"/>
<dbReference type="EMBL" id="AJIL01000079">
    <property type="protein sequence ID" value="KNE96646.1"/>
    <property type="molecule type" value="Genomic_DNA"/>
</dbReference>
<evidence type="ECO:0000313" key="2">
    <source>
        <dbReference type="EMBL" id="KNE96646.1"/>
    </source>
</evidence>
<dbReference type="Proteomes" id="UP000054564">
    <property type="component" value="Unassembled WGS sequence"/>
</dbReference>